<feature type="compositionally biased region" description="Low complexity" evidence="3">
    <location>
        <begin position="26"/>
        <end position="38"/>
    </location>
</feature>
<reference evidence="4 5" key="1">
    <citation type="submission" date="2019-08" db="EMBL/GenBank/DDBJ databases">
        <authorList>
            <person name="Alioto T."/>
            <person name="Alioto T."/>
            <person name="Gomez Garrido J."/>
        </authorList>
    </citation>
    <scope>NUCLEOTIDE SEQUENCE [LARGE SCALE GENOMIC DNA]</scope>
</reference>
<evidence type="ECO:0000256" key="3">
    <source>
        <dbReference type="SAM" id="MobiDB-lite"/>
    </source>
</evidence>
<dbReference type="GO" id="GO:0031083">
    <property type="term" value="C:BLOC-1 complex"/>
    <property type="evidence" value="ECO:0007669"/>
    <property type="project" value="TreeGrafter"/>
</dbReference>
<dbReference type="OrthoDB" id="5984572at2759"/>
<organism evidence="4 5">
    <name type="scientific">Cinara cedri</name>
    <dbReference type="NCBI Taxonomy" id="506608"/>
    <lineage>
        <taxon>Eukaryota</taxon>
        <taxon>Metazoa</taxon>
        <taxon>Ecdysozoa</taxon>
        <taxon>Arthropoda</taxon>
        <taxon>Hexapoda</taxon>
        <taxon>Insecta</taxon>
        <taxon>Pterygota</taxon>
        <taxon>Neoptera</taxon>
        <taxon>Paraneoptera</taxon>
        <taxon>Hemiptera</taxon>
        <taxon>Sternorrhyncha</taxon>
        <taxon>Aphidomorpha</taxon>
        <taxon>Aphidoidea</taxon>
        <taxon>Aphididae</taxon>
        <taxon>Lachninae</taxon>
        <taxon>Cinara</taxon>
    </lineage>
</organism>
<dbReference type="Proteomes" id="UP000325440">
    <property type="component" value="Unassembled WGS sequence"/>
</dbReference>
<evidence type="ECO:0000313" key="4">
    <source>
        <dbReference type="EMBL" id="VVC37149.1"/>
    </source>
</evidence>
<name>A0A5E4N0V3_9HEMI</name>
<evidence type="ECO:0000256" key="2">
    <source>
        <dbReference type="ARBA" id="ARBA00019581"/>
    </source>
</evidence>
<dbReference type="InterPro" id="IPR017245">
    <property type="entry name" value="BLOC-1_complex_su-3"/>
</dbReference>
<protein>
    <recommendedName>
        <fullName evidence="2">Biogenesis of lysosome-related organelles complex 1 subunit 3</fullName>
    </recommendedName>
</protein>
<dbReference type="AlphaFoldDB" id="A0A5E4N0V3"/>
<dbReference type="Pfam" id="PF15753">
    <property type="entry name" value="BLOC1S3"/>
    <property type="match status" value="1"/>
</dbReference>
<dbReference type="PANTHER" id="PTHR31974">
    <property type="entry name" value="BIOGENESIS OF LYSOSOME-RELATED ORGANELLES COMPLEX 1 SUBUNIT 3"/>
    <property type="match status" value="1"/>
</dbReference>
<evidence type="ECO:0000256" key="1">
    <source>
        <dbReference type="ARBA" id="ARBA00008942"/>
    </source>
</evidence>
<sequence>MSDKAMLVLGEAPESDDEELQQENYNNDGNNSKSSKSGIAENEQVEFDSDSNNHTRRKSRTVKESFAGRTDNYKMSEDTLLHRKLKEKNIHFYSNLTSFNKQMYINAMNQMNETNQQLVKAQVLLQDTVTNWKYIEQNLSHIKRKMTDILSEEYIPKIKI</sequence>
<keyword evidence="5" id="KW-1185">Reference proteome</keyword>
<feature type="region of interest" description="Disordered" evidence="3">
    <location>
        <begin position="1"/>
        <end position="66"/>
    </location>
</feature>
<proteinExistence type="inferred from homology"/>
<gene>
    <name evidence="4" type="ORF">CINCED_3A017355</name>
</gene>
<dbReference type="EMBL" id="CABPRJ010001442">
    <property type="protein sequence ID" value="VVC37149.1"/>
    <property type="molecule type" value="Genomic_DNA"/>
</dbReference>
<accession>A0A5E4N0V3</accession>
<evidence type="ECO:0000313" key="5">
    <source>
        <dbReference type="Proteomes" id="UP000325440"/>
    </source>
</evidence>
<comment type="similarity">
    <text evidence="1">Belongs to the BLOC1S3 family.</text>
</comment>
<dbReference type="PANTHER" id="PTHR31974:SF2">
    <property type="entry name" value="BIOGENESIS OF LYSOSOME-RELATED ORGANELLES COMPLEX 1 SUBUNIT 3"/>
    <property type="match status" value="1"/>
</dbReference>